<evidence type="ECO:0000313" key="1">
    <source>
        <dbReference type="EMBL" id="CQR72628.1"/>
    </source>
</evidence>
<evidence type="ECO:0000313" key="2">
    <source>
        <dbReference type="Proteomes" id="UP000049855"/>
    </source>
</evidence>
<dbReference type="EMBL" id="CTRP01000010">
    <property type="protein sequence ID" value="CQR72628.1"/>
    <property type="molecule type" value="Genomic_DNA"/>
</dbReference>
<name>A0A0U1KYY9_9FIRM</name>
<gene>
    <name evidence="1" type="ORF">SpAn4DRAFT_3088</name>
</gene>
<keyword evidence="2" id="KW-1185">Reference proteome</keyword>
<proteinExistence type="predicted"/>
<protein>
    <submittedName>
        <fullName evidence="1">Uncharacterized protein</fullName>
    </submittedName>
</protein>
<accession>A0A0U1KYY9</accession>
<sequence>MLLSLVVRPAYAAIPTDRPEQRINQCPEKIISSALGADTHREANSLVQYP</sequence>
<dbReference type="AlphaFoldDB" id="A0A0U1KYY9"/>
<reference evidence="2" key="1">
    <citation type="submission" date="2015-03" db="EMBL/GenBank/DDBJ databases">
        <authorList>
            <person name="Nijsse Bart"/>
        </authorList>
    </citation>
    <scope>NUCLEOTIDE SEQUENCE [LARGE SCALE GENOMIC DNA]</scope>
</reference>
<organism evidence="1 2">
    <name type="scientific">Sporomusa ovata</name>
    <dbReference type="NCBI Taxonomy" id="2378"/>
    <lineage>
        <taxon>Bacteria</taxon>
        <taxon>Bacillati</taxon>
        <taxon>Bacillota</taxon>
        <taxon>Negativicutes</taxon>
        <taxon>Selenomonadales</taxon>
        <taxon>Sporomusaceae</taxon>
        <taxon>Sporomusa</taxon>
    </lineage>
</organism>
<dbReference type="Proteomes" id="UP000049855">
    <property type="component" value="Unassembled WGS sequence"/>
</dbReference>